<name>A0A5S5C8J2_9BACL</name>
<evidence type="ECO:0000313" key="1">
    <source>
        <dbReference type="EMBL" id="TYP74650.1"/>
    </source>
</evidence>
<gene>
    <name evidence="1" type="ORF">BCM02_105194</name>
</gene>
<dbReference type="EMBL" id="VNHS01000005">
    <property type="protein sequence ID" value="TYP74650.1"/>
    <property type="molecule type" value="Genomic_DNA"/>
</dbReference>
<dbReference type="OrthoDB" id="2629678at2"/>
<protein>
    <submittedName>
        <fullName evidence="1">Uncharacterized protein</fullName>
    </submittedName>
</protein>
<evidence type="ECO:0000313" key="2">
    <source>
        <dbReference type="Proteomes" id="UP000323257"/>
    </source>
</evidence>
<dbReference type="AlphaFoldDB" id="A0A5S5C8J2"/>
<organism evidence="1 2">
    <name type="scientific">Paenibacillus methanolicus</name>
    <dbReference type="NCBI Taxonomy" id="582686"/>
    <lineage>
        <taxon>Bacteria</taxon>
        <taxon>Bacillati</taxon>
        <taxon>Bacillota</taxon>
        <taxon>Bacilli</taxon>
        <taxon>Bacillales</taxon>
        <taxon>Paenibacillaceae</taxon>
        <taxon>Paenibacillus</taxon>
    </lineage>
</organism>
<dbReference type="Proteomes" id="UP000323257">
    <property type="component" value="Unassembled WGS sequence"/>
</dbReference>
<keyword evidence="2" id="KW-1185">Reference proteome</keyword>
<comment type="caution">
    <text evidence="1">The sequence shown here is derived from an EMBL/GenBank/DDBJ whole genome shotgun (WGS) entry which is preliminary data.</text>
</comment>
<accession>A0A5S5C8J2</accession>
<dbReference type="RefSeq" id="WP_148929900.1">
    <property type="nucleotide sequence ID" value="NZ_VNHS01000005.1"/>
</dbReference>
<proteinExistence type="predicted"/>
<reference evidence="1 2" key="1">
    <citation type="submission" date="2019-07" db="EMBL/GenBank/DDBJ databases">
        <title>Genomic Encyclopedia of Type Strains, Phase III (KMG-III): the genomes of soil and plant-associated and newly described type strains.</title>
        <authorList>
            <person name="Whitman W."/>
        </authorList>
    </citation>
    <scope>NUCLEOTIDE SEQUENCE [LARGE SCALE GENOMIC DNA]</scope>
    <source>
        <strain evidence="1 2">BL24</strain>
    </source>
</reference>
<sequence>MGVNFSAILKHGMDFKAMERFQADLNEGTKFPRVVHCLREVSVHHPRLDREWSLTRDRNIESTNFGPFDSVHIEEEEYVELEGPGGFSFLFNAHICEFSPLIRWHSFLVNQELQTELRAICQEFANYFGYPFAVYMGDNYCATDYVFEGRDMDYYRTELLRRFGPGKTSILDLLQQTDVGWKSEGYYVDDFGNLLNGASN</sequence>